<dbReference type="EMBL" id="BEXB01000016">
    <property type="protein sequence ID" value="GAY76635.1"/>
    <property type="molecule type" value="Genomic_DNA"/>
</dbReference>
<proteinExistence type="predicted"/>
<comment type="caution">
    <text evidence="2">The sequence shown here is derived from an EMBL/GenBank/DDBJ whole genome shotgun (WGS) entry which is preliminary data.</text>
</comment>
<name>A0A4Y1ZC63_9BACL</name>
<organism evidence="2 3">
    <name type="scientific">Sporolactobacillus inulinus</name>
    <dbReference type="NCBI Taxonomy" id="2078"/>
    <lineage>
        <taxon>Bacteria</taxon>
        <taxon>Bacillati</taxon>
        <taxon>Bacillota</taxon>
        <taxon>Bacilli</taxon>
        <taxon>Bacillales</taxon>
        <taxon>Sporolactobacillaceae</taxon>
        <taxon>Sporolactobacillus</taxon>
    </lineage>
</organism>
<dbReference type="AlphaFoldDB" id="A0A4Y1ZC63"/>
<accession>A0A4Y1ZC63</accession>
<feature type="region of interest" description="Disordered" evidence="1">
    <location>
        <begin position="44"/>
        <end position="65"/>
    </location>
</feature>
<evidence type="ECO:0000313" key="3">
    <source>
        <dbReference type="Proteomes" id="UP000319716"/>
    </source>
</evidence>
<dbReference type="Proteomes" id="UP000319716">
    <property type="component" value="Unassembled WGS sequence"/>
</dbReference>
<reference evidence="2 3" key="1">
    <citation type="submission" date="2017-11" db="EMBL/GenBank/DDBJ databases">
        <title>Draft Genome Sequence of Sporolactobacillus inulinus NBRC 111894 Isolated from Koso, a Japanese Sugar-Vegetable Fermented Beverage.</title>
        <authorList>
            <person name="Chiou T.Y."/>
            <person name="Oshima K."/>
            <person name="Suda W."/>
            <person name="Hattori M."/>
            <person name="Takahashi T."/>
        </authorList>
    </citation>
    <scope>NUCLEOTIDE SEQUENCE [LARGE SCALE GENOMIC DNA]</scope>
    <source>
        <strain evidence="2 3">NBRC111894</strain>
    </source>
</reference>
<feature type="compositionally biased region" description="Basic and acidic residues" evidence="1">
    <location>
        <begin position="51"/>
        <end position="65"/>
    </location>
</feature>
<protein>
    <submittedName>
        <fullName evidence="2">Uncharacterized protein</fullName>
    </submittedName>
</protein>
<evidence type="ECO:0000313" key="2">
    <source>
        <dbReference type="EMBL" id="GAY76635.1"/>
    </source>
</evidence>
<gene>
    <name evidence="2" type="ORF">NBRC111894_2189</name>
</gene>
<evidence type="ECO:0000256" key="1">
    <source>
        <dbReference type="SAM" id="MobiDB-lite"/>
    </source>
</evidence>
<sequence length="65" mass="7426">MNRSPIKLNNKPSFIVLLKIQAGRSIANRVLNATMENRKNCFKSSRIRHGVNHDEHRSDEPAASR</sequence>